<sequence precursor="true">MAILPIAAAIAALATAQQPATTATWELLDLPAAAGSLAPRIGVLDDRVLVSWLEPAEGEGRFALRAADLAGGVARPLAAPAVVADDLFVNWADTPGVVPAPGGALVAHWLQELGGDNYAYGVQLARSTDGGESWEPLGSLHADQQAVEHGFASFAPGPSGLTAVWLDGHGTAAEVGDGVAKGADEHGHDGRGAMTLHTAHVSDGVRQELELDADVCDCCPTSIVATPAGPVVAYRDRVPGEELRDIAVVRWLGDRWSDPALVHADGWVVAGCPVNGPVLAARGQQVALAWFTAADRPAIKVALSADGGQSFGPPREAFVSSPGSLALGRVALEFDAGGALHLVHLVQSGGSAELIHQAREPGGRWSEPQAILESSPTRRSGVPVLRRTGDRLLLATTSVGSEGRTQVQLRSLRAD</sequence>
<name>A0A518BS76_9BACT</name>
<keyword evidence="3" id="KW-1185">Reference proteome</keyword>
<evidence type="ECO:0000313" key="2">
    <source>
        <dbReference type="EMBL" id="QDU69821.1"/>
    </source>
</evidence>
<organism evidence="2 3">
    <name type="scientific">Engelhardtia mirabilis</name>
    <dbReference type="NCBI Taxonomy" id="2528011"/>
    <lineage>
        <taxon>Bacteria</taxon>
        <taxon>Pseudomonadati</taxon>
        <taxon>Planctomycetota</taxon>
        <taxon>Planctomycetia</taxon>
        <taxon>Planctomycetia incertae sedis</taxon>
        <taxon>Engelhardtia</taxon>
    </lineage>
</organism>
<feature type="signal peptide" evidence="1">
    <location>
        <begin position="1"/>
        <end position="16"/>
    </location>
</feature>
<reference evidence="2 3" key="1">
    <citation type="submission" date="2019-02" db="EMBL/GenBank/DDBJ databases">
        <title>Deep-cultivation of Planctomycetes and their phenomic and genomic characterization uncovers novel biology.</title>
        <authorList>
            <person name="Wiegand S."/>
            <person name="Jogler M."/>
            <person name="Boedeker C."/>
            <person name="Pinto D."/>
            <person name="Vollmers J."/>
            <person name="Rivas-Marin E."/>
            <person name="Kohn T."/>
            <person name="Peeters S.H."/>
            <person name="Heuer A."/>
            <person name="Rast P."/>
            <person name="Oberbeckmann S."/>
            <person name="Bunk B."/>
            <person name="Jeske O."/>
            <person name="Meyerdierks A."/>
            <person name="Storesund J.E."/>
            <person name="Kallscheuer N."/>
            <person name="Luecker S."/>
            <person name="Lage O.M."/>
            <person name="Pohl T."/>
            <person name="Merkel B.J."/>
            <person name="Hornburger P."/>
            <person name="Mueller R.-W."/>
            <person name="Bruemmer F."/>
            <person name="Labrenz M."/>
            <person name="Spormann A.M."/>
            <person name="Op den Camp H."/>
            <person name="Overmann J."/>
            <person name="Amann R."/>
            <person name="Jetten M.S.M."/>
            <person name="Mascher T."/>
            <person name="Medema M.H."/>
            <person name="Devos D.P."/>
            <person name="Kaster A.-K."/>
            <person name="Ovreas L."/>
            <person name="Rohde M."/>
            <person name="Galperin M.Y."/>
            <person name="Jogler C."/>
        </authorList>
    </citation>
    <scope>NUCLEOTIDE SEQUENCE [LARGE SCALE GENOMIC DNA]</scope>
    <source>
        <strain evidence="2 3">Pla133</strain>
    </source>
</reference>
<evidence type="ECO:0000313" key="3">
    <source>
        <dbReference type="Proteomes" id="UP000316921"/>
    </source>
</evidence>
<dbReference type="RefSeq" id="WP_145070080.1">
    <property type="nucleotide sequence ID" value="NZ_CP036287.1"/>
</dbReference>
<evidence type="ECO:0000256" key="1">
    <source>
        <dbReference type="SAM" id="SignalP"/>
    </source>
</evidence>
<accession>A0A518BS76</accession>
<dbReference type="InterPro" id="IPR036278">
    <property type="entry name" value="Sialidase_sf"/>
</dbReference>
<feature type="chain" id="PRO_5022126191" description="BNR/Asp-box repeat protein" evidence="1">
    <location>
        <begin position="17"/>
        <end position="415"/>
    </location>
</feature>
<evidence type="ECO:0008006" key="4">
    <source>
        <dbReference type="Google" id="ProtNLM"/>
    </source>
</evidence>
<protein>
    <recommendedName>
        <fullName evidence="4">BNR/Asp-box repeat protein</fullName>
    </recommendedName>
</protein>
<dbReference type="EMBL" id="CP036287">
    <property type="protein sequence ID" value="QDU69821.1"/>
    <property type="molecule type" value="Genomic_DNA"/>
</dbReference>
<dbReference type="AlphaFoldDB" id="A0A518BS76"/>
<dbReference type="SUPFAM" id="SSF50939">
    <property type="entry name" value="Sialidases"/>
    <property type="match status" value="1"/>
</dbReference>
<dbReference type="Proteomes" id="UP000316921">
    <property type="component" value="Chromosome"/>
</dbReference>
<gene>
    <name evidence="2" type="ORF">Pla133_49430</name>
</gene>
<dbReference type="Gene3D" id="2.120.10.10">
    <property type="match status" value="1"/>
</dbReference>
<keyword evidence="1" id="KW-0732">Signal</keyword>
<dbReference type="KEGG" id="pbap:Pla133_49430"/>
<proteinExistence type="predicted"/>